<comment type="caution">
    <text evidence="5">The sequence shown here is derived from an EMBL/GenBank/DDBJ whole genome shotgun (WGS) entry which is preliminary data.</text>
</comment>
<evidence type="ECO:0000256" key="3">
    <source>
        <dbReference type="SAM" id="Coils"/>
    </source>
</evidence>
<organism evidence="5 6">
    <name type="scientific">Microcystis novacekii Mn_MB_F_20050700_S1D</name>
    <dbReference type="NCBI Taxonomy" id="2486266"/>
    <lineage>
        <taxon>Bacteria</taxon>
        <taxon>Bacillati</taxon>
        <taxon>Cyanobacteriota</taxon>
        <taxon>Cyanophyceae</taxon>
        <taxon>Oscillatoriophycideae</taxon>
        <taxon>Chroococcales</taxon>
        <taxon>Microcystaceae</taxon>
        <taxon>Microcystis</taxon>
    </lineage>
</organism>
<dbReference type="SUPFAM" id="SSF111369">
    <property type="entry name" value="HlyD-like secretion proteins"/>
    <property type="match status" value="1"/>
</dbReference>
<dbReference type="Proteomes" id="UP000319191">
    <property type="component" value="Unassembled WGS sequence"/>
</dbReference>
<name>A0A552J4C4_9CHRO</name>
<comment type="subcellular location">
    <subcellularLocation>
        <location evidence="1">Cell envelope</location>
    </subcellularLocation>
</comment>
<sequence>MKSPLFVKPTNWLLITCLTIGTMATGAVATYSIWHYQSSKITSPAAASTTPRQLQAVAALGYVEPAGEVIKISAPAVVEGARIDKLLVKQGDRVEVGQVLAVLDSRDRLQAALEQAENQVRIAKSRLAQVKAGAKQGDIIAQNARFEGVRAELEGQITTQKATIASLTAQLQGEKTAQYATIERLKAEFNNAQKDCQRYHYLSQQGAVSDQDRDRFCLIAQTSKESLREANANLNLIVTTLAAKIDEARANLERTVATLDKKIKENQATFDSVAEVRPVDVQVAQSELMAAQSAVKKAKADLDLASVKAPQAGQILKIHTWTGELIGDQGILDLGQTSQMYVNSEVYETDVSRVKLGQRAKITTDGMIGELRGTVAEIGLQIGKKDVLGTDPVADADARVVEVKIRLDPSSSKRVAGLTNLQVNVVIDTTKTLLKKDG</sequence>
<gene>
    <name evidence="5" type="ORF">EWV54_06600</name>
</gene>
<keyword evidence="4" id="KW-0812">Transmembrane</keyword>
<dbReference type="GO" id="GO:0030313">
    <property type="term" value="C:cell envelope"/>
    <property type="evidence" value="ECO:0007669"/>
    <property type="project" value="UniProtKB-SubCell"/>
</dbReference>
<dbReference type="Gene3D" id="2.40.50.100">
    <property type="match status" value="1"/>
</dbReference>
<dbReference type="PANTHER" id="PTHR32347:SF27">
    <property type="entry name" value="RND EFFLUX PUMP MEMBRANE FUSION PROTEIN BARREL-SANDWICH DOMAIN-CONTAINING PROTEIN"/>
    <property type="match status" value="1"/>
</dbReference>
<evidence type="ECO:0000313" key="5">
    <source>
        <dbReference type="EMBL" id="TRU90620.1"/>
    </source>
</evidence>
<keyword evidence="2 3" id="KW-0175">Coiled coil</keyword>
<dbReference type="Gene3D" id="1.10.287.470">
    <property type="entry name" value="Helix hairpin bin"/>
    <property type="match status" value="1"/>
</dbReference>
<proteinExistence type="predicted"/>
<protein>
    <submittedName>
        <fullName evidence="5">Biotin/lipoyl-binding protein</fullName>
    </submittedName>
</protein>
<evidence type="ECO:0000256" key="1">
    <source>
        <dbReference type="ARBA" id="ARBA00004196"/>
    </source>
</evidence>
<dbReference type="NCBIfam" id="TIGR02971">
    <property type="entry name" value="heterocyst_DevB"/>
    <property type="match status" value="1"/>
</dbReference>
<keyword evidence="4" id="KW-1133">Transmembrane helix</keyword>
<feature type="coiled-coil region" evidence="3">
    <location>
        <begin position="242"/>
        <end position="301"/>
    </location>
</feature>
<feature type="coiled-coil region" evidence="3">
    <location>
        <begin position="99"/>
        <end position="170"/>
    </location>
</feature>
<evidence type="ECO:0000256" key="4">
    <source>
        <dbReference type="SAM" id="Phobius"/>
    </source>
</evidence>
<accession>A0A552J4C4</accession>
<dbReference type="InterPro" id="IPR014315">
    <property type="entry name" value="ABC_heterocyst_DevB"/>
</dbReference>
<dbReference type="Gene3D" id="2.40.30.170">
    <property type="match status" value="1"/>
</dbReference>
<feature type="transmembrane region" description="Helical" evidence="4">
    <location>
        <begin position="12"/>
        <end position="34"/>
    </location>
</feature>
<dbReference type="EMBL" id="SFAV01000080">
    <property type="protein sequence ID" value="TRU90620.1"/>
    <property type="molecule type" value="Genomic_DNA"/>
</dbReference>
<evidence type="ECO:0000313" key="6">
    <source>
        <dbReference type="Proteomes" id="UP000319191"/>
    </source>
</evidence>
<reference evidence="5 6" key="1">
    <citation type="submission" date="2019-01" db="EMBL/GenBank/DDBJ databases">
        <title>Coherence of Microcystis species and biogeography revealed through population genomics.</title>
        <authorList>
            <person name="Perez-Carrascal O.M."/>
            <person name="Terrat Y."/>
            <person name="Giani A."/>
            <person name="Fortin N."/>
            <person name="Tromas N."/>
            <person name="Shapiro B.J."/>
        </authorList>
    </citation>
    <scope>NUCLEOTIDE SEQUENCE [LARGE SCALE GENOMIC DNA]</scope>
    <source>
        <strain evidence="5">Mn_MB_F_20050700_S1D</strain>
    </source>
</reference>
<dbReference type="AlphaFoldDB" id="A0A552J4C4"/>
<keyword evidence="4" id="KW-0472">Membrane</keyword>
<dbReference type="PANTHER" id="PTHR32347">
    <property type="entry name" value="EFFLUX SYSTEM COMPONENT YKNX-RELATED"/>
    <property type="match status" value="1"/>
</dbReference>
<dbReference type="InterPro" id="IPR050465">
    <property type="entry name" value="UPF0194_transport"/>
</dbReference>
<evidence type="ECO:0000256" key="2">
    <source>
        <dbReference type="ARBA" id="ARBA00023054"/>
    </source>
</evidence>